<proteinExistence type="predicted"/>
<dbReference type="HOGENOM" id="CLU_066479_1_0_1"/>
<name>A0A067MCB3_BOTB1</name>
<organism evidence="2 3">
    <name type="scientific">Botryobasidium botryosum (strain FD-172 SS1)</name>
    <dbReference type="NCBI Taxonomy" id="930990"/>
    <lineage>
        <taxon>Eukaryota</taxon>
        <taxon>Fungi</taxon>
        <taxon>Dikarya</taxon>
        <taxon>Basidiomycota</taxon>
        <taxon>Agaricomycotina</taxon>
        <taxon>Agaricomycetes</taxon>
        <taxon>Cantharellales</taxon>
        <taxon>Botryobasidiaceae</taxon>
        <taxon>Botryobasidium</taxon>
    </lineage>
</organism>
<feature type="transmembrane region" description="Helical" evidence="1">
    <location>
        <begin position="12"/>
        <end position="31"/>
    </location>
</feature>
<keyword evidence="1" id="KW-0812">Transmembrane</keyword>
<sequence length="218" mass="24165">MVSKRLMGVWAFLDFSLMAAGIVAIVFSMVWREWNLLRQLVISPMDLTAGLALGIMLLVTFAFSIGAVIQPTRVTSGLVALNVMLIMDSVAVITIGSIVWFYTLRERANFAVAWAQQSPTIIVEMQNKLSCCGYFNSTNMVVNSGFCVDPTFAANQTACVDPVTAFADYTLNNVFTSIYGFQAIILCFFLATICVIKKRHEDERFRKIDAKRGGIPFV</sequence>
<dbReference type="EMBL" id="KL198045">
    <property type="protein sequence ID" value="KDQ13214.1"/>
    <property type="molecule type" value="Genomic_DNA"/>
</dbReference>
<dbReference type="STRING" id="930990.A0A067MCB3"/>
<dbReference type="OrthoDB" id="2279611at2759"/>
<feature type="transmembrane region" description="Helical" evidence="1">
    <location>
        <begin position="51"/>
        <end position="69"/>
    </location>
</feature>
<evidence type="ECO:0000256" key="1">
    <source>
        <dbReference type="SAM" id="Phobius"/>
    </source>
</evidence>
<feature type="transmembrane region" description="Helical" evidence="1">
    <location>
        <begin position="81"/>
        <end position="102"/>
    </location>
</feature>
<dbReference type="AlphaFoldDB" id="A0A067MCB3"/>
<protein>
    <recommendedName>
        <fullName evidence="4">Tetraspanin</fullName>
    </recommendedName>
</protein>
<keyword evidence="3" id="KW-1185">Reference proteome</keyword>
<dbReference type="InParanoid" id="A0A067MCB3"/>
<evidence type="ECO:0008006" key="4">
    <source>
        <dbReference type="Google" id="ProtNLM"/>
    </source>
</evidence>
<evidence type="ECO:0000313" key="2">
    <source>
        <dbReference type="EMBL" id="KDQ13214.1"/>
    </source>
</evidence>
<keyword evidence="1" id="KW-1133">Transmembrane helix</keyword>
<dbReference type="Proteomes" id="UP000027195">
    <property type="component" value="Unassembled WGS sequence"/>
</dbReference>
<reference evidence="3" key="1">
    <citation type="journal article" date="2014" name="Proc. Natl. Acad. Sci. U.S.A.">
        <title>Extensive sampling of basidiomycete genomes demonstrates inadequacy of the white-rot/brown-rot paradigm for wood decay fungi.</title>
        <authorList>
            <person name="Riley R."/>
            <person name="Salamov A.A."/>
            <person name="Brown D.W."/>
            <person name="Nagy L.G."/>
            <person name="Floudas D."/>
            <person name="Held B.W."/>
            <person name="Levasseur A."/>
            <person name="Lombard V."/>
            <person name="Morin E."/>
            <person name="Otillar R."/>
            <person name="Lindquist E.A."/>
            <person name="Sun H."/>
            <person name="LaButti K.M."/>
            <person name="Schmutz J."/>
            <person name="Jabbour D."/>
            <person name="Luo H."/>
            <person name="Baker S.E."/>
            <person name="Pisabarro A.G."/>
            <person name="Walton J.D."/>
            <person name="Blanchette R.A."/>
            <person name="Henrissat B."/>
            <person name="Martin F."/>
            <person name="Cullen D."/>
            <person name="Hibbett D.S."/>
            <person name="Grigoriev I.V."/>
        </authorList>
    </citation>
    <scope>NUCLEOTIDE SEQUENCE [LARGE SCALE GENOMIC DNA]</scope>
    <source>
        <strain evidence="3">FD-172 SS1</strain>
    </source>
</reference>
<feature type="transmembrane region" description="Helical" evidence="1">
    <location>
        <begin position="178"/>
        <end position="196"/>
    </location>
</feature>
<accession>A0A067MCB3</accession>
<keyword evidence="1" id="KW-0472">Membrane</keyword>
<gene>
    <name evidence="2" type="ORF">BOTBODRAFT_398173</name>
</gene>
<evidence type="ECO:0000313" key="3">
    <source>
        <dbReference type="Proteomes" id="UP000027195"/>
    </source>
</evidence>